<dbReference type="Proteomes" id="UP000321935">
    <property type="component" value="Unassembled WGS sequence"/>
</dbReference>
<proteinExistence type="predicted"/>
<dbReference type="RefSeq" id="WP_146919070.1">
    <property type="nucleotide sequence ID" value="NZ_VORW01000012.1"/>
</dbReference>
<evidence type="ECO:0000259" key="1">
    <source>
        <dbReference type="Pfam" id="PF12728"/>
    </source>
</evidence>
<dbReference type="EMBL" id="VORW01000012">
    <property type="protein sequence ID" value="TXE07567.1"/>
    <property type="molecule type" value="Genomic_DNA"/>
</dbReference>
<organism evidence="2 3">
    <name type="scientific">Algoriphagus aquimarinus</name>
    <dbReference type="NCBI Taxonomy" id="237018"/>
    <lineage>
        <taxon>Bacteria</taxon>
        <taxon>Pseudomonadati</taxon>
        <taxon>Bacteroidota</taxon>
        <taxon>Cytophagia</taxon>
        <taxon>Cytophagales</taxon>
        <taxon>Cyclobacteriaceae</taxon>
        <taxon>Algoriphagus</taxon>
    </lineage>
</organism>
<feature type="domain" description="Helix-turn-helix" evidence="1">
    <location>
        <begin position="41"/>
        <end position="89"/>
    </location>
</feature>
<sequence>MEANQITFDSLPKAMASLFEEVKQIKSLILDTSTKEAGDQLFTIQETGEFLHVKRQTLYSYVSKGIIPHHKRAGRLYFSKSELIDWIKTGNKRPFDVEEQAKKIISKRKRKGGSHE</sequence>
<accession>A0A5C7AGV9</accession>
<dbReference type="SUPFAM" id="SSF46955">
    <property type="entry name" value="Putative DNA-binding domain"/>
    <property type="match status" value="1"/>
</dbReference>
<comment type="caution">
    <text evidence="2">The sequence shown here is derived from an EMBL/GenBank/DDBJ whole genome shotgun (WGS) entry which is preliminary data.</text>
</comment>
<dbReference type="AlphaFoldDB" id="A0A5C7AGV9"/>
<dbReference type="InterPro" id="IPR009061">
    <property type="entry name" value="DNA-bd_dom_put_sf"/>
</dbReference>
<evidence type="ECO:0000313" key="2">
    <source>
        <dbReference type="EMBL" id="TXE07567.1"/>
    </source>
</evidence>
<dbReference type="Pfam" id="PF12728">
    <property type="entry name" value="HTH_17"/>
    <property type="match status" value="1"/>
</dbReference>
<protein>
    <submittedName>
        <fullName evidence="2">Helix-turn-helix domain-containing protein</fullName>
    </submittedName>
</protein>
<dbReference type="OrthoDB" id="597977at2"/>
<dbReference type="InterPro" id="IPR041657">
    <property type="entry name" value="HTH_17"/>
</dbReference>
<gene>
    <name evidence="2" type="ORF">ESV85_15340</name>
</gene>
<reference evidence="2 3" key="1">
    <citation type="submission" date="2019-08" db="EMBL/GenBank/DDBJ databases">
        <title>Genomes sequence of Algoriphagus aquimarinus ACAM450.</title>
        <authorList>
            <person name="Bowman J.P."/>
        </authorList>
    </citation>
    <scope>NUCLEOTIDE SEQUENCE [LARGE SCALE GENOMIC DNA]</scope>
    <source>
        <strain evidence="2 3">ACAM 450</strain>
    </source>
</reference>
<name>A0A5C7AGV9_9BACT</name>
<evidence type="ECO:0000313" key="3">
    <source>
        <dbReference type="Proteomes" id="UP000321935"/>
    </source>
</evidence>